<accession>A0A0Z8WSN7</accession>
<dbReference type="Proteomes" id="UP000075081">
    <property type="component" value="Unassembled WGS sequence"/>
</dbReference>
<name>A0A0Z8WSN7_STRSU</name>
<sequence>MSRNFLKIPTFVRFLNYFLTFLKQNLSKSLDWLGFSLLSENISIVVPLKKLNEV</sequence>
<comment type="caution">
    <text evidence="1">The sequence shown here is derived from an EMBL/GenBank/DDBJ whole genome shotgun (WGS) entry which is preliminary data.</text>
</comment>
<dbReference type="AlphaFoldDB" id="A0A0Z8WSN7"/>
<proteinExistence type="predicted"/>
<organism evidence="1 2">
    <name type="scientific">Streptococcus suis</name>
    <dbReference type="NCBI Taxonomy" id="1307"/>
    <lineage>
        <taxon>Bacteria</taxon>
        <taxon>Bacillati</taxon>
        <taxon>Bacillota</taxon>
        <taxon>Bacilli</taxon>
        <taxon>Lactobacillales</taxon>
        <taxon>Streptococcaceae</taxon>
        <taxon>Streptococcus</taxon>
    </lineage>
</organism>
<protein>
    <submittedName>
        <fullName evidence="1">Uncharacterized protein</fullName>
    </submittedName>
</protein>
<gene>
    <name evidence="1" type="ORF">ERS156295_02017</name>
</gene>
<evidence type="ECO:0000313" key="1">
    <source>
        <dbReference type="EMBL" id="CZB37079.1"/>
    </source>
</evidence>
<dbReference type="EMBL" id="FISW01000014">
    <property type="protein sequence ID" value="CZB37079.1"/>
    <property type="molecule type" value="Genomic_DNA"/>
</dbReference>
<reference evidence="1 2" key="1">
    <citation type="submission" date="2016-02" db="EMBL/GenBank/DDBJ databases">
        <authorList>
            <consortium name="Pathogen Informatics"/>
        </authorList>
    </citation>
    <scope>NUCLEOTIDE SEQUENCE [LARGE SCALE GENOMIC DNA]</scope>
    <source>
        <strain evidence="1 2">FX230</strain>
    </source>
</reference>
<evidence type="ECO:0000313" key="2">
    <source>
        <dbReference type="Proteomes" id="UP000075081"/>
    </source>
</evidence>